<evidence type="ECO:0000256" key="8">
    <source>
        <dbReference type="ARBA" id="ARBA00030686"/>
    </source>
</evidence>
<dbReference type="RefSeq" id="WP_118844584.1">
    <property type="nucleotide sequence ID" value="NZ_CP032090.1"/>
</dbReference>
<dbReference type="Proteomes" id="UP000264605">
    <property type="component" value="Chromosome"/>
</dbReference>
<evidence type="ECO:0000256" key="3">
    <source>
        <dbReference type="ARBA" id="ARBA00011991"/>
    </source>
</evidence>
<dbReference type="GeneID" id="99506310"/>
<dbReference type="InterPro" id="IPR036087">
    <property type="entry name" value="Nict_dMeBzImd_PRibTrfase_sf"/>
</dbReference>
<keyword evidence="7 10" id="KW-0808">Transferase</keyword>
<evidence type="ECO:0000313" key="12">
    <source>
        <dbReference type="Proteomes" id="UP000264605"/>
    </source>
</evidence>
<dbReference type="GO" id="GO:0008939">
    <property type="term" value="F:nicotinate-nucleotide-dimethylbenzimidazole phosphoribosyltransferase activity"/>
    <property type="evidence" value="ECO:0007669"/>
    <property type="project" value="UniProtKB-UniRule"/>
</dbReference>
<dbReference type="Pfam" id="PF02277">
    <property type="entry name" value="DBI_PRT"/>
    <property type="match status" value="1"/>
</dbReference>
<evidence type="ECO:0000313" key="11">
    <source>
        <dbReference type="EMBL" id="AXV66055.1"/>
    </source>
</evidence>
<sequence>MFNIAPLNSQYASVIQQKIDLKTKPLGALGQLEECAKTLTLILSQSLNSEHAVDEFKPVINAPTLVVFAGDHGVASQGVSIAPSSVTSQMIANFAHGGAAINVFCRQLGWQLEVVDAGTLSEQHHISVHNQRLGHITESINTSMAMSPAQVEQGFKFAKQRVNAIKNTGCNTVAFGEMGIGNTTSAAALMAALLSLPAAQCVGKGTGVTDEVVAKKIAVVEQAVNLHQAHLNDPLMTLAALGGFEIVQITGAILAAAEVGMVVVIDGFICSAAALVATRINAHARDYMIFAHASDEQGHKAMLAALDASPLLNLNLRLGEGSGAALALPLLQSSLAFYNEMASFADAHVEQVV</sequence>
<dbReference type="NCBIfam" id="NF000996">
    <property type="entry name" value="PRK00105.1"/>
    <property type="match status" value="1"/>
</dbReference>
<dbReference type="InterPro" id="IPR017846">
    <property type="entry name" value="Nict_dMeBzImd_PRibTrfase_bact"/>
</dbReference>
<dbReference type="InterPro" id="IPR023195">
    <property type="entry name" value="Nict_dMeBzImd_PRibTrfase_N"/>
</dbReference>
<feature type="active site" description="Proton acceptor" evidence="10">
    <location>
        <position position="320"/>
    </location>
</feature>
<keyword evidence="6 10" id="KW-0328">Glycosyltransferase</keyword>
<accession>A0AAD0WD70</accession>
<dbReference type="NCBIfam" id="TIGR03160">
    <property type="entry name" value="cobT_DBIPRT"/>
    <property type="match status" value="1"/>
</dbReference>
<comment type="pathway">
    <text evidence="1 10">Nucleoside biosynthesis; alpha-ribazole biosynthesis; alpha-ribazole from 5,6-dimethylbenzimidazole: step 1/2.</text>
</comment>
<evidence type="ECO:0000256" key="9">
    <source>
        <dbReference type="ARBA" id="ARBA00047340"/>
    </source>
</evidence>
<evidence type="ECO:0000256" key="4">
    <source>
        <dbReference type="ARBA" id="ARBA00015486"/>
    </source>
</evidence>
<dbReference type="Gene3D" id="3.40.50.10210">
    <property type="match status" value="1"/>
</dbReference>
<name>A0AAD0WD70_9GAMM</name>
<dbReference type="PANTHER" id="PTHR43463:SF1">
    <property type="entry name" value="NICOTINATE-NUCLEOTIDE--DIMETHYLBENZIMIDAZOLE PHOSPHORIBOSYLTRANSFERASE"/>
    <property type="match status" value="1"/>
</dbReference>
<dbReference type="EC" id="2.4.2.21" evidence="3 10"/>
<dbReference type="PANTHER" id="PTHR43463">
    <property type="entry name" value="NICOTINATE-NUCLEOTIDE--DIMETHYLBENZIMIDAZOLE PHOSPHORIBOSYLTRANSFERASE"/>
    <property type="match status" value="1"/>
</dbReference>
<dbReference type="SUPFAM" id="SSF52733">
    <property type="entry name" value="Nicotinate mononucleotide:5,6-dimethylbenzimidazole phosphoribosyltransferase (CobT)"/>
    <property type="match status" value="1"/>
</dbReference>
<comment type="similarity">
    <text evidence="2 10">Belongs to the CobT family.</text>
</comment>
<keyword evidence="5 10" id="KW-0169">Cobalamin biosynthesis</keyword>
<dbReference type="GO" id="GO:0009236">
    <property type="term" value="P:cobalamin biosynthetic process"/>
    <property type="evidence" value="ECO:0007669"/>
    <property type="project" value="UniProtKB-UniRule"/>
</dbReference>
<dbReference type="EMBL" id="CP032090">
    <property type="protein sequence ID" value="AXV66055.1"/>
    <property type="molecule type" value="Genomic_DNA"/>
</dbReference>
<comment type="catalytic activity">
    <reaction evidence="9 10">
        <text>5,6-dimethylbenzimidazole + nicotinate beta-D-ribonucleotide = alpha-ribazole 5'-phosphate + nicotinate + H(+)</text>
        <dbReference type="Rhea" id="RHEA:11196"/>
        <dbReference type="ChEBI" id="CHEBI:15378"/>
        <dbReference type="ChEBI" id="CHEBI:15890"/>
        <dbReference type="ChEBI" id="CHEBI:32544"/>
        <dbReference type="ChEBI" id="CHEBI:57502"/>
        <dbReference type="ChEBI" id="CHEBI:57918"/>
        <dbReference type="EC" id="2.4.2.21"/>
    </reaction>
</comment>
<gene>
    <name evidence="10 11" type="primary">cobT</name>
    <name evidence="11" type="ORF">D0907_12605</name>
</gene>
<evidence type="ECO:0000256" key="6">
    <source>
        <dbReference type="ARBA" id="ARBA00022676"/>
    </source>
</evidence>
<evidence type="ECO:0000256" key="5">
    <source>
        <dbReference type="ARBA" id="ARBA00022573"/>
    </source>
</evidence>
<evidence type="ECO:0000256" key="7">
    <source>
        <dbReference type="ARBA" id="ARBA00022679"/>
    </source>
</evidence>
<dbReference type="CDD" id="cd02439">
    <property type="entry name" value="DMB-PRT_CobT"/>
    <property type="match status" value="1"/>
</dbReference>
<dbReference type="AlphaFoldDB" id="A0AAD0WD70"/>
<organism evidence="11 12">
    <name type="scientific">Pseudoalteromonas lipolytica</name>
    <dbReference type="NCBI Taxonomy" id="570156"/>
    <lineage>
        <taxon>Bacteria</taxon>
        <taxon>Pseudomonadati</taxon>
        <taxon>Pseudomonadota</taxon>
        <taxon>Gammaproteobacteria</taxon>
        <taxon>Alteromonadales</taxon>
        <taxon>Pseudoalteromonadaceae</taxon>
        <taxon>Pseudoalteromonas</taxon>
    </lineage>
</organism>
<reference evidence="11 12" key="1">
    <citation type="submission" date="2018-08" db="EMBL/GenBank/DDBJ databases">
        <title>Draft genome sequence of Pseudoalteromonas donghaensis HJ51.</title>
        <authorList>
            <person name="Oh J."/>
            <person name="Roh D."/>
        </authorList>
    </citation>
    <scope>NUCLEOTIDE SEQUENCE [LARGE SCALE GENOMIC DNA]</scope>
    <source>
        <strain evidence="11 12">HJ51</strain>
    </source>
</reference>
<comment type="function">
    <text evidence="10">Catalyzes the synthesis of alpha-ribazole-5'-phosphate from nicotinate mononucleotide (NAMN) and 5,6-dimethylbenzimidazole (DMB).</text>
</comment>
<proteinExistence type="inferred from homology"/>
<dbReference type="Gene3D" id="1.10.1610.10">
    <property type="match status" value="1"/>
</dbReference>
<evidence type="ECO:0000256" key="1">
    <source>
        <dbReference type="ARBA" id="ARBA00005049"/>
    </source>
</evidence>
<dbReference type="FunFam" id="3.40.50.10210:FF:000001">
    <property type="entry name" value="Nicotinate-nucleotide--dimethylbenzimidazole phosphoribosyltransferase"/>
    <property type="match status" value="1"/>
</dbReference>
<evidence type="ECO:0000256" key="10">
    <source>
        <dbReference type="HAMAP-Rule" id="MF_00230"/>
    </source>
</evidence>
<dbReference type="InterPro" id="IPR003200">
    <property type="entry name" value="Nict_dMeBzImd_PRibTrfase"/>
</dbReference>
<dbReference type="KEGG" id="pdj:D0907_12605"/>
<evidence type="ECO:0000256" key="2">
    <source>
        <dbReference type="ARBA" id="ARBA00007110"/>
    </source>
</evidence>
<dbReference type="HAMAP" id="MF_00230">
    <property type="entry name" value="CobT"/>
    <property type="match status" value="1"/>
</dbReference>
<protein>
    <recommendedName>
        <fullName evidence="4 10">Nicotinate-nucleotide--dimethylbenzimidazole phosphoribosyltransferase</fullName>
        <shortName evidence="10">NN:DBI PRT</shortName>
        <ecNumber evidence="3 10">2.4.2.21</ecNumber>
    </recommendedName>
    <alternativeName>
        <fullName evidence="8 10">N(1)-alpha-phosphoribosyltransferase</fullName>
    </alternativeName>
</protein>